<keyword evidence="1" id="KW-0597">Phosphoprotein</keyword>
<proteinExistence type="predicted"/>
<feature type="domain" description="Response regulatory" evidence="2">
    <location>
        <begin position="31"/>
        <end position="148"/>
    </location>
</feature>
<accession>A0ABW1SBW5</accession>
<dbReference type="RefSeq" id="WP_377379785.1">
    <property type="nucleotide sequence ID" value="NZ_JBHSSW010000017.1"/>
</dbReference>
<evidence type="ECO:0000313" key="4">
    <source>
        <dbReference type="Proteomes" id="UP001596303"/>
    </source>
</evidence>
<keyword evidence="4" id="KW-1185">Reference proteome</keyword>
<sequence>MASKLKEKVYGFAASDIHGFSPVQNDQAGHRIAIVEDNDWDYTMLKHMLERSNLPVASLERFESIDELLQFDPEAFDVVVLDRYLPLSGLSETRIKEVRARFRNCGVLIHTGHITHSLRSAAAHQGAVAVVEKGGLDEKALALLVETAAVVGPTIHMPGEMH</sequence>
<evidence type="ECO:0000259" key="2">
    <source>
        <dbReference type="PROSITE" id="PS50110"/>
    </source>
</evidence>
<dbReference type="InterPro" id="IPR011006">
    <property type="entry name" value="CheY-like_superfamily"/>
</dbReference>
<evidence type="ECO:0000313" key="3">
    <source>
        <dbReference type="EMBL" id="MFC6199048.1"/>
    </source>
</evidence>
<dbReference type="EMBL" id="JBHSSW010000017">
    <property type="protein sequence ID" value="MFC6199048.1"/>
    <property type="molecule type" value="Genomic_DNA"/>
</dbReference>
<feature type="modified residue" description="4-aspartylphosphate" evidence="1">
    <location>
        <position position="82"/>
    </location>
</feature>
<evidence type="ECO:0000256" key="1">
    <source>
        <dbReference type="PROSITE-ProRule" id="PRU00169"/>
    </source>
</evidence>
<dbReference type="CDD" id="cd00156">
    <property type="entry name" value="REC"/>
    <property type="match status" value="1"/>
</dbReference>
<dbReference type="Gene3D" id="3.40.50.2300">
    <property type="match status" value="1"/>
</dbReference>
<name>A0ABW1SBW5_9PROT</name>
<dbReference type="Proteomes" id="UP001596303">
    <property type="component" value="Unassembled WGS sequence"/>
</dbReference>
<comment type="caution">
    <text evidence="3">The sequence shown here is derived from an EMBL/GenBank/DDBJ whole genome shotgun (WGS) entry which is preliminary data.</text>
</comment>
<reference evidence="4" key="1">
    <citation type="journal article" date="2019" name="Int. J. Syst. Evol. Microbiol.">
        <title>The Global Catalogue of Microorganisms (GCM) 10K type strain sequencing project: providing services to taxonomists for standard genome sequencing and annotation.</title>
        <authorList>
            <consortium name="The Broad Institute Genomics Platform"/>
            <consortium name="The Broad Institute Genome Sequencing Center for Infectious Disease"/>
            <person name="Wu L."/>
            <person name="Ma J."/>
        </authorList>
    </citation>
    <scope>NUCLEOTIDE SEQUENCE [LARGE SCALE GENOMIC DNA]</scope>
    <source>
        <strain evidence="4">CGMCC-1.15741</strain>
    </source>
</reference>
<dbReference type="InterPro" id="IPR001789">
    <property type="entry name" value="Sig_transdc_resp-reg_receiver"/>
</dbReference>
<gene>
    <name evidence="3" type="ORF">ACFQDM_13215</name>
</gene>
<dbReference type="PROSITE" id="PS50110">
    <property type="entry name" value="RESPONSE_REGULATORY"/>
    <property type="match status" value="1"/>
</dbReference>
<organism evidence="3 4">
    <name type="scientific">Ponticaulis profundi</name>
    <dbReference type="NCBI Taxonomy" id="2665222"/>
    <lineage>
        <taxon>Bacteria</taxon>
        <taxon>Pseudomonadati</taxon>
        <taxon>Pseudomonadota</taxon>
        <taxon>Alphaproteobacteria</taxon>
        <taxon>Hyphomonadales</taxon>
        <taxon>Hyphomonadaceae</taxon>
        <taxon>Ponticaulis</taxon>
    </lineage>
</organism>
<dbReference type="Pfam" id="PF00072">
    <property type="entry name" value="Response_reg"/>
    <property type="match status" value="1"/>
</dbReference>
<protein>
    <submittedName>
        <fullName evidence="3">Response regulator</fullName>
    </submittedName>
</protein>
<dbReference type="SUPFAM" id="SSF52172">
    <property type="entry name" value="CheY-like"/>
    <property type="match status" value="1"/>
</dbReference>